<evidence type="ECO:0000256" key="2">
    <source>
        <dbReference type="ARBA" id="ARBA00022490"/>
    </source>
</evidence>
<evidence type="ECO:0000313" key="10">
    <source>
        <dbReference type="EMBL" id="AGS54027.1"/>
    </source>
</evidence>
<dbReference type="PRINTS" id="PR00789">
    <property type="entry name" value="OSIALOPTASE"/>
</dbReference>
<dbReference type="GO" id="GO:0008033">
    <property type="term" value="P:tRNA processing"/>
    <property type="evidence" value="ECO:0007669"/>
    <property type="project" value="UniProtKB-KW"/>
</dbReference>
<reference evidence="10" key="1">
    <citation type="submission" date="2012-03" db="EMBL/GenBank/DDBJ databases">
        <title>Functional metagenomics reveals considerable lignocellulase gene clusters in the gut microbiome of a wood-feeding higher termite.</title>
        <authorList>
            <person name="Liu N."/>
        </authorList>
    </citation>
    <scope>NUCLEOTIDE SEQUENCE</scope>
</reference>
<name>A0A806KHG3_9BACT</name>
<dbReference type="GO" id="GO:0061711">
    <property type="term" value="F:tRNA N(6)-L-threonylcarbamoyladenine synthase activity"/>
    <property type="evidence" value="ECO:0007669"/>
    <property type="project" value="UniProtKB-EC"/>
</dbReference>
<evidence type="ECO:0000256" key="4">
    <source>
        <dbReference type="ARBA" id="ARBA00022694"/>
    </source>
</evidence>
<dbReference type="SUPFAM" id="SSF53067">
    <property type="entry name" value="Actin-like ATPase domain"/>
    <property type="match status" value="1"/>
</dbReference>
<evidence type="ECO:0000256" key="1">
    <source>
        <dbReference type="ARBA" id="ARBA00012156"/>
    </source>
</evidence>
<sequence>MGLLVSGGHTIICRADNFDDIAVMGTTIDDAAGEAFDKVAKFYNFGYPGGVIIDKMAHNGDSGAFRFPIPSLHKADHRYDVSYSGLKTAVTSQLEMFRVKKETTNDDIAASFQKAAVEILLRALLNAAEDTGISTIVAGGGVAANSYLRSRLAEKTHLNCIFPPLDLCGDNGAMVAGIGYHYLARGERSSLDVTASARVTGFKKKYP</sequence>
<dbReference type="InterPro" id="IPR043129">
    <property type="entry name" value="ATPase_NBD"/>
</dbReference>
<organism evidence="10">
    <name type="scientific">uncultured bacterium contig00310</name>
    <dbReference type="NCBI Taxonomy" id="1181623"/>
    <lineage>
        <taxon>Bacteria</taxon>
        <taxon>environmental samples</taxon>
    </lineage>
</organism>
<evidence type="ECO:0000256" key="7">
    <source>
        <dbReference type="ARBA" id="ARBA00023315"/>
    </source>
</evidence>
<keyword evidence="2" id="KW-0963">Cytoplasm</keyword>
<dbReference type="Pfam" id="PF00814">
    <property type="entry name" value="TsaD"/>
    <property type="match status" value="1"/>
</dbReference>
<dbReference type="GO" id="GO:0046872">
    <property type="term" value="F:metal ion binding"/>
    <property type="evidence" value="ECO:0007669"/>
    <property type="project" value="UniProtKB-KW"/>
</dbReference>
<dbReference type="FunFam" id="3.30.420.40:FF:000040">
    <property type="entry name" value="tRNA N6-adenosine threonylcarbamoyltransferase"/>
    <property type="match status" value="1"/>
</dbReference>
<proteinExistence type="predicted"/>
<keyword evidence="4" id="KW-0819">tRNA processing</keyword>
<dbReference type="AlphaFoldDB" id="A0A806KHG3"/>
<keyword evidence="6" id="KW-0408">Iron</keyword>
<dbReference type="EMBL" id="JQ844272">
    <property type="protein sequence ID" value="AGS54027.1"/>
    <property type="molecule type" value="Genomic_DNA"/>
</dbReference>
<feature type="domain" description="Gcp-like" evidence="9">
    <location>
        <begin position="2"/>
        <end position="176"/>
    </location>
</feature>
<evidence type="ECO:0000259" key="9">
    <source>
        <dbReference type="Pfam" id="PF00814"/>
    </source>
</evidence>
<dbReference type="EC" id="2.3.1.234" evidence="1"/>
<dbReference type="Gene3D" id="3.30.420.40">
    <property type="match status" value="2"/>
</dbReference>
<dbReference type="InterPro" id="IPR017861">
    <property type="entry name" value="KAE1/TsaD"/>
</dbReference>
<dbReference type="InterPro" id="IPR000905">
    <property type="entry name" value="Gcp-like_dom"/>
</dbReference>
<comment type="catalytic activity">
    <reaction evidence="8">
        <text>L-threonylcarbamoyladenylate + adenosine(37) in tRNA = N(6)-L-threonylcarbamoyladenosine(37) in tRNA + AMP + H(+)</text>
        <dbReference type="Rhea" id="RHEA:37059"/>
        <dbReference type="Rhea" id="RHEA-COMP:10162"/>
        <dbReference type="Rhea" id="RHEA-COMP:10163"/>
        <dbReference type="ChEBI" id="CHEBI:15378"/>
        <dbReference type="ChEBI" id="CHEBI:73682"/>
        <dbReference type="ChEBI" id="CHEBI:74411"/>
        <dbReference type="ChEBI" id="CHEBI:74418"/>
        <dbReference type="ChEBI" id="CHEBI:456215"/>
        <dbReference type="EC" id="2.3.1.234"/>
    </reaction>
</comment>
<evidence type="ECO:0000256" key="8">
    <source>
        <dbReference type="ARBA" id="ARBA00048117"/>
    </source>
</evidence>
<keyword evidence="5" id="KW-0479">Metal-binding</keyword>
<evidence type="ECO:0000256" key="5">
    <source>
        <dbReference type="ARBA" id="ARBA00022723"/>
    </source>
</evidence>
<keyword evidence="7" id="KW-0012">Acyltransferase</keyword>
<dbReference type="PANTHER" id="PTHR11735">
    <property type="entry name" value="TRNA N6-ADENOSINE THREONYLCARBAMOYLTRANSFERASE"/>
    <property type="match status" value="1"/>
</dbReference>
<evidence type="ECO:0000256" key="3">
    <source>
        <dbReference type="ARBA" id="ARBA00022679"/>
    </source>
</evidence>
<dbReference type="PANTHER" id="PTHR11735:SF6">
    <property type="entry name" value="TRNA N6-ADENOSINE THREONYLCARBAMOYLTRANSFERASE, MITOCHONDRIAL"/>
    <property type="match status" value="1"/>
</dbReference>
<keyword evidence="3" id="KW-0808">Transferase</keyword>
<protein>
    <recommendedName>
        <fullName evidence="1">N(6)-L-threonylcarbamoyladenine synthase</fullName>
        <ecNumber evidence="1">2.3.1.234</ecNumber>
    </recommendedName>
</protein>
<accession>A0A806KHG3</accession>
<evidence type="ECO:0000256" key="6">
    <source>
        <dbReference type="ARBA" id="ARBA00023004"/>
    </source>
</evidence>